<sequence length="123" mass="13503">MIDQMNNSPEPHVLDRLACPRDASGRPAGKAVISAASALGEAALKCTAAYVVDDRQAFIQDSATFLMTLLQIWQLGDVDQSDVFREIDHRRQLGDLLLKLSEDSSGNEQGPARRWRPASTKLP</sequence>
<dbReference type="EMBL" id="CP014691">
    <property type="protein sequence ID" value="AQS88923.1"/>
    <property type="molecule type" value="Genomic_DNA"/>
</dbReference>
<dbReference type="STRING" id="320497.A0U93_14470"/>
<organism evidence="1 2">
    <name type="scientific">Neoasaia chiangmaiensis</name>
    <dbReference type="NCBI Taxonomy" id="320497"/>
    <lineage>
        <taxon>Bacteria</taxon>
        <taxon>Pseudomonadati</taxon>
        <taxon>Pseudomonadota</taxon>
        <taxon>Alphaproteobacteria</taxon>
        <taxon>Acetobacterales</taxon>
        <taxon>Acetobacteraceae</taxon>
        <taxon>Neoasaia</taxon>
    </lineage>
</organism>
<protein>
    <submittedName>
        <fullName evidence="1">Uncharacterized protein</fullName>
    </submittedName>
</protein>
<evidence type="ECO:0000313" key="1">
    <source>
        <dbReference type="EMBL" id="AQS88923.1"/>
    </source>
</evidence>
<keyword evidence="2" id="KW-1185">Reference proteome</keyword>
<name>A0A1U9KSW8_9PROT</name>
<reference evidence="1 2" key="1">
    <citation type="submission" date="2016-03" db="EMBL/GenBank/DDBJ databases">
        <title>Acetic acid bacteria sequencing.</title>
        <authorList>
            <person name="Brandt J."/>
            <person name="Jakob F."/>
            <person name="Vogel R.F."/>
        </authorList>
    </citation>
    <scope>NUCLEOTIDE SEQUENCE [LARGE SCALE GENOMIC DNA]</scope>
    <source>
        <strain evidence="1 2">NBRC 101099</strain>
    </source>
</reference>
<dbReference type="KEGG" id="nch:A0U93_14470"/>
<dbReference type="Proteomes" id="UP000188604">
    <property type="component" value="Chromosome"/>
</dbReference>
<dbReference type="OrthoDB" id="7283544at2"/>
<dbReference type="AlphaFoldDB" id="A0A1U9KSW8"/>
<accession>A0A1U9KSW8</accession>
<proteinExistence type="predicted"/>
<gene>
    <name evidence="1" type="ORF">A0U93_14470</name>
</gene>
<evidence type="ECO:0000313" key="2">
    <source>
        <dbReference type="Proteomes" id="UP000188604"/>
    </source>
</evidence>